<evidence type="ECO:0000313" key="9">
    <source>
        <dbReference type="EMBL" id="MBA2871570.1"/>
    </source>
</evidence>
<comment type="caution">
    <text evidence="9">The sequence shown here is derived from an EMBL/GenBank/DDBJ whole genome shotgun (WGS) entry which is preliminary data.</text>
</comment>
<dbReference type="PANTHER" id="PTHR36115">
    <property type="entry name" value="PROLINE-RICH ANTIGEN HOMOLOG-RELATED"/>
    <property type="match status" value="1"/>
</dbReference>
<evidence type="ECO:0000256" key="1">
    <source>
        <dbReference type="ARBA" id="ARBA00004651"/>
    </source>
</evidence>
<dbReference type="InterPro" id="IPR010432">
    <property type="entry name" value="RDD"/>
</dbReference>
<evidence type="ECO:0000259" key="7">
    <source>
        <dbReference type="Pfam" id="PF06271"/>
    </source>
</evidence>
<evidence type="ECO:0000256" key="6">
    <source>
        <dbReference type="SAM" id="Phobius"/>
    </source>
</evidence>
<dbReference type="GO" id="GO:0005886">
    <property type="term" value="C:plasma membrane"/>
    <property type="evidence" value="ECO:0007669"/>
    <property type="project" value="UniProtKB-SubCell"/>
</dbReference>
<keyword evidence="5 6" id="KW-0472">Membrane</keyword>
<keyword evidence="4 6" id="KW-1133">Transmembrane helix</keyword>
<feature type="transmembrane region" description="Helical" evidence="6">
    <location>
        <begin position="45"/>
        <end position="69"/>
    </location>
</feature>
<name>A0A7W0BVH9_9BACL</name>
<evidence type="ECO:0000259" key="8">
    <source>
        <dbReference type="Pfam" id="PF13240"/>
    </source>
</evidence>
<dbReference type="InterPro" id="IPR051791">
    <property type="entry name" value="Pra-immunoreactive"/>
</dbReference>
<feature type="domain" description="Zinc-ribbon" evidence="8">
    <location>
        <begin position="2"/>
        <end position="23"/>
    </location>
</feature>
<dbReference type="Pfam" id="PF06271">
    <property type="entry name" value="RDD"/>
    <property type="match status" value="1"/>
</dbReference>
<keyword evidence="10" id="KW-1185">Reference proteome</keyword>
<evidence type="ECO:0000256" key="5">
    <source>
        <dbReference type="ARBA" id="ARBA00023136"/>
    </source>
</evidence>
<accession>A0A7W0BVH9</accession>
<dbReference type="EMBL" id="JACDUU010000003">
    <property type="protein sequence ID" value="MBA2871570.1"/>
    <property type="molecule type" value="Genomic_DNA"/>
</dbReference>
<keyword evidence="3 6" id="KW-0812">Transmembrane</keyword>
<feature type="transmembrane region" description="Helical" evidence="6">
    <location>
        <begin position="130"/>
        <end position="149"/>
    </location>
</feature>
<protein>
    <submittedName>
        <fullName evidence="9">Putative RDD family membrane protein YckC</fullName>
    </submittedName>
</protein>
<evidence type="ECO:0000256" key="2">
    <source>
        <dbReference type="ARBA" id="ARBA00022475"/>
    </source>
</evidence>
<reference evidence="9 10" key="1">
    <citation type="submission" date="2020-07" db="EMBL/GenBank/DDBJ databases">
        <title>Genomic Encyclopedia of Type Strains, Phase IV (KMG-IV): sequencing the most valuable type-strain genomes for metagenomic binning, comparative biology and taxonomic classification.</title>
        <authorList>
            <person name="Goeker M."/>
        </authorList>
    </citation>
    <scope>NUCLEOTIDE SEQUENCE [LARGE SCALE GENOMIC DNA]</scope>
    <source>
        <strain evidence="9 10">DSM 25220</strain>
    </source>
</reference>
<feature type="transmembrane region" description="Helical" evidence="6">
    <location>
        <begin position="75"/>
        <end position="94"/>
    </location>
</feature>
<evidence type="ECO:0000313" key="10">
    <source>
        <dbReference type="Proteomes" id="UP000580891"/>
    </source>
</evidence>
<sequence length="168" mass="18558">MFCQKCGSKNLDDANFCQTCGTAIKDLSQSMDNQKTKYAGFWLRLGAYILDSIILFPVGFVLGFVFGLLEPEDGTIGVILQFLIFVVTWLYFALMESSSIQGTLGKKIVGIQVTDTDGNKISFLRATGRHFSKILSSLILLIGYIMAGFTSKKQALHDMIAGCYVVRK</sequence>
<proteinExistence type="predicted"/>
<comment type="subcellular location">
    <subcellularLocation>
        <location evidence="1">Cell membrane</location>
        <topology evidence="1">Multi-pass membrane protein</topology>
    </subcellularLocation>
</comment>
<keyword evidence="2" id="KW-1003">Cell membrane</keyword>
<dbReference type="Proteomes" id="UP000580891">
    <property type="component" value="Unassembled WGS sequence"/>
</dbReference>
<evidence type="ECO:0000256" key="4">
    <source>
        <dbReference type="ARBA" id="ARBA00022989"/>
    </source>
</evidence>
<organism evidence="9 10">
    <name type="scientific">[Anoxybacillus] calidus</name>
    <dbReference type="NCBI Taxonomy" id="575178"/>
    <lineage>
        <taxon>Bacteria</taxon>
        <taxon>Bacillati</taxon>
        <taxon>Bacillota</taxon>
        <taxon>Bacilli</taxon>
        <taxon>Bacillales</taxon>
        <taxon>Anoxybacillaceae</taxon>
        <taxon>Paranoxybacillus</taxon>
    </lineage>
</organism>
<dbReference type="Pfam" id="PF13240">
    <property type="entry name" value="Zn_Ribbon_1"/>
    <property type="match status" value="1"/>
</dbReference>
<feature type="domain" description="RDD" evidence="7">
    <location>
        <begin position="38"/>
        <end position="162"/>
    </location>
</feature>
<dbReference type="RefSeq" id="WP_181537377.1">
    <property type="nucleotide sequence ID" value="NZ_JACDUU010000003.1"/>
</dbReference>
<dbReference type="AlphaFoldDB" id="A0A7W0BVH9"/>
<dbReference type="PANTHER" id="PTHR36115:SF9">
    <property type="entry name" value="LMO1584 PROTEIN"/>
    <property type="match status" value="1"/>
</dbReference>
<evidence type="ECO:0000256" key="3">
    <source>
        <dbReference type="ARBA" id="ARBA00022692"/>
    </source>
</evidence>
<gene>
    <name evidence="9" type="ORF">HNQ85_001840</name>
</gene>
<dbReference type="InterPro" id="IPR026870">
    <property type="entry name" value="Zinc_ribbon_dom"/>
</dbReference>